<sequence>MAPWSGLEDSLDSLRPLRTSSGKPCAAAETEQALRCAGPPDTTVSCHWDSTLTASLHDK</sequence>
<dbReference type="InParanoid" id="G3HKE2"/>
<gene>
    <name evidence="2" type="ORF">I79_011162</name>
</gene>
<feature type="region of interest" description="Disordered" evidence="1">
    <location>
        <begin position="1"/>
        <end position="25"/>
    </location>
</feature>
<organism evidence="2 3">
    <name type="scientific">Cricetulus griseus</name>
    <name type="common">Chinese hamster</name>
    <name type="synonym">Cricetulus barabensis griseus</name>
    <dbReference type="NCBI Taxonomy" id="10029"/>
    <lineage>
        <taxon>Eukaryota</taxon>
        <taxon>Metazoa</taxon>
        <taxon>Chordata</taxon>
        <taxon>Craniata</taxon>
        <taxon>Vertebrata</taxon>
        <taxon>Euteleostomi</taxon>
        <taxon>Mammalia</taxon>
        <taxon>Eutheria</taxon>
        <taxon>Euarchontoglires</taxon>
        <taxon>Glires</taxon>
        <taxon>Rodentia</taxon>
        <taxon>Myomorpha</taxon>
        <taxon>Muroidea</taxon>
        <taxon>Cricetidae</taxon>
        <taxon>Cricetinae</taxon>
        <taxon>Cricetulus</taxon>
    </lineage>
</organism>
<evidence type="ECO:0000313" key="3">
    <source>
        <dbReference type="Proteomes" id="UP000001075"/>
    </source>
</evidence>
<evidence type="ECO:0000256" key="1">
    <source>
        <dbReference type="SAM" id="MobiDB-lite"/>
    </source>
</evidence>
<name>G3HKE2_CRIGR</name>
<accession>G3HKE2</accession>
<evidence type="ECO:0000313" key="2">
    <source>
        <dbReference type="EMBL" id="EGW12111.1"/>
    </source>
</evidence>
<dbReference type="Proteomes" id="UP000001075">
    <property type="component" value="Unassembled WGS sequence"/>
</dbReference>
<reference evidence="3" key="1">
    <citation type="journal article" date="2011" name="Nat. Biotechnol.">
        <title>The genomic sequence of the Chinese hamster ovary (CHO)-K1 cell line.</title>
        <authorList>
            <person name="Xu X."/>
            <person name="Nagarajan H."/>
            <person name="Lewis N.E."/>
            <person name="Pan S."/>
            <person name="Cai Z."/>
            <person name="Liu X."/>
            <person name="Chen W."/>
            <person name="Xie M."/>
            <person name="Wang W."/>
            <person name="Hammond S."/>
            <person name="Andersen M.R."/>
            <person name="Neff N."/>
            <person name="Passarelli B."/>
            <person name="Koh W."/>
            <person name="Fan H.C."/>
            <person name="Wang J."/>
            <person name="Gui Y."/>
            <person name="Lee K.H."/>
            <person name="Betenbaugh M.J."/>
            <person name="Quake S.R."/>
            <person name="Famili I."/>
            <person name="Palsson B.O."/>
            <person name="Wang J."/>
        </authorList>
    </citation>
    <scope>NUCLEOTIDE SEQUENCE [LARGE SCALE GENOMIC DNA]</scope>
    <source>
        <strain evidence="3">CHO K1 cell line</strain>
    </source>
</reference>
<protein>
    <submittedName>
        <fullName evidence="2">Uncharacterized protein</fullName>
    </submittedName>
</protein>
<dbReference type="EMBL" id="JH000457">
    <property type="protein sequence ID" value="EGW12111.1"/>
    <property type="molecule type" value="Genomic_DNA"/>
</dbReference>
<proteinExistence type="predicted"/>
<dbReference type="AlphaFoldDB" id="G3HKE2"/>